<keyword evidence="3" id="KW-0464">Manganese</keyword>
<dbReference type="SUPFAM" id="SSF52768">
    <property type="entry name" value="Arginase/deacetylase"/>
    <property type="match status" value="1"/>
</dbReference>
<dbReference type="GO" id="GO:0030145">
    <property type="term" value="F:manganese ion binding"/>
    <property type="evidence" value="ECO:0007669"/>
    <property type="project" value="TreeGrafter"/>
</dbReference>
<dbReference type="AlphaFoldDB" id="A0A561SY35"/>
<keyword evidence="6" id="KW-1185">Reference proteome</keyword>
<dbReference type="Pfam" id="PF00491">
    <property type="entry name" value="Arginase"/>
    <property type="match status" value="1"/>
</dbReference>
<dbReference type="GO" id="GO:0005829">
    <property type="term" value="C:cytosol"/>
    <property type="evidence" value="ECO:0007669"/>
    <property type="project" value="TreeGrafter"/>
</dbReference>
<dbReference type="Proteomes" id="UP000321261">
    <property type="component" value="Unassembled WGS sequence"/>
</dbReference>
<dbReference type="GO" id="GO:0004053">
    <property type="term" value="F:arginase activity"/>
    <property type="evidence" value="ECO:0007669"/>
    <property type="project" value="TreeGrafter"/>
</dbReference>
<evidence type="ECO:0000256" key="2">
    <source>
        <dbReference type="ARBA" id="ARBA00022801"/>
    </source>
</evidence>
<evidence type="ECO:0000256" key="3">
    <source>
        <dbReference type="ARBA" id="ARBA00023211"/>
    </source>
</evidence>
<accession>A0A561SY35</accession>
<dbReference type="PIRSF" id="PIRSF036979">
    <property type="entry name" value="Arginase"/>
    <property type="match status" value="1"/>
</dbReference>
<dbReference type="PROSITE" id="PS51409">
    <property type="entry name" value="ARGINASE_2"/>
    <property type="match status" value="1"/>
</dbReference>
<evidence type="ECO:0000313" key="6">
    <source>
        <dbReference type="Proteomes" id="UP000321261"/>
    </source>
</evidence>
<dbReference type="PANTHER" id="PTHR43782:SF3">
    <property type="entry name" value="ARGINASE"/>
    <property type="match status" value="1"/>
</dbReference>
<name>A0A561SY35_9PSEU</name>
<keyword evidence="1" id="KW-0479">Metal-binding</keyword>
<dbReference type="PRINTS" id="PR00116">
    <property type="entry name" value="ARGINASE"/>
</dbReference>
<keyword evidence="2" id="KW-0378">Hydrolase</keyword>
<evidence type="ECO:0000313" key="5">
    <source>
        <dbReference type="EMBL" id="TWF79779.1"/>
    </source>
</evidence>
<sequence>MAVIGVASSAGTHHAGQDRAPAALRAGGLIERLRAAGVTVEDRGDLVHEVFVADDMGSNARNLAAVVRVARAVADAVGDALAGGALPLILGGDCTISLGVVAGAQRQDPAVGLLYLDGDADLATPETTGSGVLDAMGIAHLLGLADTELARLGAGPPMLTDERLALLGYDESDPETYAAGVLRDRPALVHFADHQVRADPAGCARTALAAVQSHASSLIVHFDVDAVDSRDLPLANFPHYGTGISLRAAGEVLAVLCGAPALAAIVLTEVNPSYDPGGHQLTRYIETVTGAIARGLAPTS</sequence>
<reference evidence="5 6" key="1">
    <citation type="submission" date="2019-06" db="EMBL/GenBank/DDBJ databases">
        <title>Sequencing the genomes of 1000 actinobacteria strains.</title>
        <authorList>
            <person name="Klenk H.-P."/>
        </authorList>
    </citation>
    <scope>NUCLEOTIDE SEQUENCE [LARGE SCALE GENOMIC DNA]</scope>
    <source>
        <strain evidence="5 6">DSM 45671</strain>
    </source>
</reference>
<evidence type="ECO:0000256" key="1">
    <source>
        <dbReference type="ARBA" id="ARBA00022723"/>
    </source>
</evidence>
<comment type="similarity">
    <text evidence="4">Belongs to the arginase family.</text>
</comment>
<protein>
    <submittedName>
        <fullName evidence="5">Arginase</fullName>
    </submittedName>
</protein>
<evidence type="ECO:0000256" key="4">
    <source>
        <dbReference type="PROSITE-ProRule" id="PRU00742"/>
    </source>
</evidence>
<dbReference type="InterPro" id="IPR006035">
    <property type="entry name" value="Ureohydrolase"/>
</dbReference>
<gene>
    <name evidence="5" type="ORF">FHX44_115714</name>
</gene>
<dbReference type="EMBL" id="VIWU01000001">
    <property type="protein sequence ID" value="TWF79779.1"/>
    <property type="molecule type" value="Genomic_DNA"/>
</dbReference>
<proteinExistence type="inferred from homology"/>
<dbReference type="PANTHER" id="PTHR43782">
    <property type="entry name" value="ARGINASE"/>
    <property type="match status" value="1"/>
</dbReference>
<comment type="caution">
    <text evidence="5">The sequence shown here is derived from an EMBL/GenBank/DDBJ whole genome shotgun (WGS) entry which is preliminary data.</text>
</comment>
<organism evidence="5 6">
    <name type="scientific">Pseudonocardia hierapolitana</name>
    <dbReference type="NCBI Taxonomy" id="1128676"/>
    <lineage>
        <taxon>Bacteria</taxon>
        <taxon>Bacillati</taxon>
        <taxon>Actinomycetota</taxon>
        <taxon>Actinomycetes</taxon>
        <taxon>Pseudonocardiales</taxon>
        <taxon>Pseudonocardiaceae</taxon>
        <taxon>Pseudonocardia</taxon>
    </lineage>
</organism>
<dbReference type="InterPro" id="IPR023696">
    <property type="entry name" value="Ureohydrolase_dom_sf"/>
</dbReference>
<dbReference type="Gene3D" id="3.40.800.10">
    <property type="entry name" value="Ureohydrolase domain"/>
    <property type="match status" value="1"/>
</dbReference>